<dbReference type="AlphaFoldDB" id="A0AAE3IEB9"/>
<keyword evidence="5" id="KW-1185">Reference proteome</keyword>
<dbReference type="EMBL" id="JAOPKC010000007">
    <property type="protein sequence ID" value="MCU4718040.1"/>
    <property type="molecule type" value="Genomic_DNA"/>
</dbReference>
<organism evidence="4 6">
    <name type="scientific">Halapricum hydrolyticum</name>
    <dbReference type="NCBI Taxonomy" id="2979991"/>
    <lineage>
        <taxon>Archaea</taxon>
        <taxon>Methanobacteriati</taxon>
        <taxon>Methanobacteriota</taxon>
        <taxon>Stenosarchaea group</taxon>
        <taxon>Halobacteria</taxon>
        <taxon>Halobacteriales</taxon>
        <taxon>Haloarculaceae</taxon>
        <taxon>Halapricum</taxon>
    </lineage>
</organism>
<keyword evidence="2" id="KW-0812">Transmembrane</keyword>
<dbReference type="Proteomes" id="UP001208186">
    <property type="component" value="Unassembled WGS sequence"/>
</dbReference>
<dbReference type="Proteomes" id="UP001209746">
    <property type="component" value="Unassembled WGS sequence"/>
</dbReference>
<evidence type="ECO:0000313" key="3">
    <source>
        <dbReference type="EMBL" id="MCU4718040.1"/>
    </source>
</evidence>
<evidence type="ECO:0000256" key="1">
    <source>
        <dbReference type="SAM" id="MobiDB-lite"/>
    </source>
</evidence>
<accession>A0AAE3IEB9</accession>
<proteinExistence type="predicted"/>
<sequence>MSNSVEETENQEESKKDSDTSSEARRHALDDARRVLDQELQSLNDITQKAWRVVQFNGLVATVFASLVPTQSSLTQITVISGFLLGGAVISLGYSTYRAFQTQQRESISTGPETDMFRAVAEHDYDEVEYLSRAINIHSDCFDKVQSKTEDKSEDVDNALITSILGVILLVAGTILLFIL</sequence>
<comment type="caution">
    <text evidence="4">The sequence shown here is derived from an EMBL/GenBank/DDBJ whole genome shotgun (WGS) entry which is preliminary data.</text>
</comment>
<feature type="transmembrane region" description="Helical" evidence="2">
    <location>
        <begin position="74"/>
        <end position="97"/>
    </location>
</feature>
<keyword evidence="2" id="KW-0472">Membrane</keyword>
<dbReference type="EMBL" id="JAOPKD010000038">
    <property type="protein sequence ID" value="MCU4728622.1"/>
    <property type="molecule type" value="Genomic_DNA"/>
</dbReference>
<name>A0AAE3IEB9_9EURY</name>
<protein>
    <submittedName>
        <fullName evidence="4">Uncharacterized protein</fullName>
    </submittedName>
</protein>
<keyword evidence="2" id="KW-1133">Transmembrane helix</keyword>
<reference evidence="4" key="1">
    <citation type="submission" date="2023-02" db="EMBL/GenBank/DDBJ databases">
        <title>Enrichment on poylsaccharides allowed isolation of novel metabolic and taxonomic groups of Haloarchaea.</title>
        <authorList>
            <person name="Sorokin D.Y."/>
            <person name="Elcheninov A.G."/>
            <person name="Khizhniak T.V."/>
            <person name="Kolganova T.V."/>
            <person name="Kublanov I.V."/>
        </authorList>
    </citation>
    <scope>NUCLEOTIDE SEQUENCE</scope>
    <source>
        <strain evidence="3 5">HArc-curdl5-1</strain>
        <strain evidence="4">HArc-curdl7</strain>
    </source>
</reference>
<evidence type="ECO:0000313" key="4">
    <source>
        <dbReference type="EMBL" id="MCU4728622.1"/>
    </source>
</evidence>
<dbReference type="RefSeq" id="WP_315908804.1">
    <property type="nucleotide sequence ID" value="NZ_JAOPKC010000007.1"/>
</dbReference>
<evidence type="ECO:0000313" key="5">
    <source>
        <dbReference type="Proteomes" id="UP001208186"/>
    </source>
</evidence>
<evidence type="ECO:0000313" key="6">
    <source>
        <dbReference type="Proteomes" id="UP001209746"/>
    </source>
</evidence>
<feature type="compositionally biased region" description="Acidic residues" evidence="1">
    <location>
        <begin position="1"/>
        <end position="11"/>
    </location>
</feature>
<gene>
    <name evidence="4" type="ORF">OB914_16870</name>
    <name evidence="3" type="ORF">OB916_08170</name>
</gene>
<feature type="region of interest" description="Disordered" evidence="1">
    <location>
        <begin position="1"/>
        <end position="26"/>
    </location>
</feature>
<feature type="transmembrane region" description="Helical" evidence="2">
    <location>
        <begin position="158"/>
        <end position="179"/>
    </location>
</feature>
<feature type="compositionally biased region" description="Basic and acidic residues" evidence="1">
    <location>
        <begin position="12"/>
        <end position="26"/>
    </location>
</feature>
<evidence type="ECO:0000256" key="2">
    <source>
        <dbReference type="SAM" id="Phobius"/>
    </source>
</evidence>